<dbReference type="RefSeq" id="WP_187738406.1">
    <property type="nucleotide sequence ID" value="NZ_CP060790.1"/>
</dbReference>
<proteinExistence type="predicted"/>
<evidence type="ECO:0000256" key="3">
    <source>
        <dbReference type="ARBA" id="ARBA00022692"/>
    </source>
</evidence>
<name>A0A7H0HLL6_9BURK</name>
<dbReference type="PANTHER" id="PTHR30086:SF17">
    <property type="entry name" value="LYSE FAMILY TRANSLOCATOR"/>
    <property type="match status" value="1"/>
</dbReference>
<dbReference type="Proteomes" id="UP000516057">
    <property type="component" value="Chromosome"/>
</dbReference>
<feature type="transmembrane region" description="Helical" evidence="6">
    <location>
        <begin position="63"/>
        <end position="83"/>
    </location>
</feature>
<feature type="transmembrane region" description="Helical" evidence="6">
    <location>
        <begin position="124"/>
        <end position="141"/>
    </location>
</feature>
<protein>
    <submittedName>
        <fullName evidence="7">LysE family transporter</fullName>
    </submittedName>
</protein>
<organism evidence="7 8">
    <name type="scientific">Paenacidovorax monticola</name>
    <dbReference type="NCBI Taxonomy" id="1926868"/>
    <lineage>
        <taxon>Bacteria</taxon>
        <taxon>Pseudomonadati</taxon>
        <taxon>Pseudomonadota</taxon>
        <taxon>Betaproteobacteria</taxon>
        <taxon>Burkholderiales</taxon>
        <taxon>Comamonadaceae</taxon>
        <taxon>Paenacidovorax</taxon>
    </lineage>
</organism>
<dbReference type="EMBL" id="CP060790">
    <property type="protein sequence ID" value="QNP61432.1"/>
    <property type="molecule type" value="Genomic_DNA"/>
</dbReference>
<keyword evidence="4 6" id="KW-1133">Transmembrane helix</keyword>
<dbReference type="PANTHER" id="PTHR30086">
    <property type="entry name" value="ARGININE EXPORTER PROTEIN ARGO"/>
    <property type="match status" value="1"/>
</dbReference>
<dbReference type="AlphaFoldDB" id="A0A7H0HLL6"/>
<keyword evidence="3 6" id="KW-0812">Transmembrane</keyword>
<sequence length="212" mass="22117">MVAGAHFLALLSPGPDFFLIARGALAQGWRRASGICLGVALANGVFIVLALAGFSALRPGHPLFATLQWGGCLYLAWLGTRLLRSTGTPLTQARDAPEGRPLAANWGAGLRMGLASGLLNPKNALFYASLFSLLAGTGLGVQSAYGAWMFCAVLGWDLLVAAAIGHPAVVVRFARHLRAIERATGAVLLILALGVAVAALHNTGYSSIQRYL</sequence>
<evidence type="ECO:0000256" key="4">
    <source>
        <dbReference type="ARBA" id="ARBA00022989"/>
    </source>
</evidence>
<reference evidence="7 8" key="1">
    <citation type="submission" date="2020-08" db="EMBL/GenBank/DDBJ databases">
        <title>Genome sequence of Acidovorax monticola KACC 19171T.</title>
        <authorList>
            <person name="Hyun D.-W."/>
            <person name="Bae J.-W."/>
        </authorList>
    </citation>
    <scope>NUCLEOTIDE SEQUENCE [LARGE SCALE GENOMIC DNA]</scope>
    <source>
        <strain evidence="7 8">KACC 19171</strain>
    </source>
</reference>
<keyword evidence="5 6" id="KW-0472">Membrane</keyword>
<feature type="transmembrane region" description="Helical" evidence="6">
    <location>
        <begin position="37"/>
        <end position="57"/>
    </location>
</feature>
<evidence type="ECO:0000313" key="8">
    <source>
        <dbReference type="Proteomes" id="UP000516057"/>
    </source>
</evidence>
<keyword evidence="8" id="KW-1185">Reference proteome</keyword>
<evidence type="ECO:0000313" key="7">
    <source>
        <dbReference type="EMBL" id="QNP61432.1"/>
    </source>
</evidence>
<dbReference type="Pfam" id="PF01810">
    <property type="entry name" value="LysE"/>
    <property type="match status" value="1"/>
</dbReference>
<comment type="subcellular location">
    <subcellularLocation>
        <location evidence="1">Cell membrane</location>
        <topology evidence="1">Multi-pass membrane protein</topology>
    </subcellularLocation>
</comment>
<feature type="transmembrane region" description="Helical" evidence="6">
    <location>
        <begin position="147"/>
        <end position="171"/>
    </location>
</feature>
<dbReference type="GO" id="GO:0005886">
    <property type="term" value="C:plasma membrane"/>
    <property type="evidence" value="ECO:0007669"/>
    <property type="project" value="UniProtKB-SubCell"/>
</dbReference>
<evidence type="ECO:0000256" key="5">
    <source>
        <dbReference type="ARBA" id="ARBA00023136"/>
    </source>
</evidence>
<feature type="transmembrane region" description="Helical" evidence="6">
    <location>
        <begin position="183"/>
        <end position="201"/>
    </location>
</feature>
<accession>A0A7H0HLL6</accession>
<evidence type="ECO:0000256" key="2">
    <source>
        <dbReference type="ARBA" id="ARBA00022475"/>
    </source>
</evidence>
<gene>
    <name evidence="7" type="ORF">H9L24_19400</name>
</gene>
<evidence type="ECO:0000256" key="1">
    <source>
        <dbReference type="ARBA" id="ARBA00004651"/>
    </source>
</evidence>
<dbReference type="KEGG" id="amon:H9L24_19400"/>
<keyword evidence="2" id="KW-1003">Cell membrane</keyword>
<dbReference type="GO" id="GO:0015171">
    <property type="term" value="F:amino acid transmembrane transporter activity"/>
    <property type="evidence" value="ECO:0007669"/>
    <property type="project" value="TreeGrafter"/>
</dbReference>
<dbReference type="InterPro" id="IPR001123">
    <property type="entry name" value="LeuE-type"/>
</dbReference>
<evidence type="ECO:0000256" key="6">
    <source>
        <dbReference type="SAM" id="Phobius"/>
    </source>
</evidence>